<feature type="domain" description="CSC1/OSCA1-like 7TM region" evidence="8">
    <location>
        <begin position="375"/>
        <end position="575"/>
    </location>
</feature>
<feature type="transmembrane region" description="Helical" evidence="7">
    <location>
        <begin position="24"/>
        <end position="45"/>
    </location>
</feature>
<feature type="transmembrane region" description="Helical" evidence="7">
    <location>
        <begin position="420"/>
        <end position="445"/>
    </location>
</feature>
<evidence type="ECO:0008006" key="13">
    <source>
        <dbReference type="Google" id="ProtNLM"/>
    </source>
</evidence>
<evidence type="ECO:0000256" key="2">
    <source>
        <dbReference type="ARBA" id="ARBA00007779"/>
    </source>
</evidence>
<keyword evidence="6 7" id="KW-0472">Membrane</keyword>
<accession>A0A2T9YRH1</accession>
<feature type="transmembrane region" description="Helical" evidence="7">
    <location>
        <begin position="376"/>
        <end position="400"/>
    </location>
</feature>
<evidence type="ECO:0000259" key="10">
    <source>
        <dbReference type="Pfam" id="PF14703"/>
    </source>
</evidence>
<evidence type="ECO:0000256" key="7">
    <source>
        <dbReference type="SAM" id="Phobius"/>
    </source>
</evidence>
<dbReference type="Proteomes" id="UP000245383">
    <property type="component" value="Unassembled WGS sequence"/>
</dbReference>
<dbReference type="Pfam" id="PF14703">
    <property type="entry name" value="PHM7_cyt"/>
    <property type="match status" value="1"/>
</dbReference>
<keyword evidence="4 7" id="KW-0812">Transmembrane</keyword>
<evidence type="ECO:0000256" key="5">
    <source>
        <dbReference type="ARBA" id="ARBA00022989"/>
    </source>
</evidence>
<feature type="domain" description="CSC1/OSCA1-like cytosolic" evidence="10">
    <location>
        <begin position="184"/>
        <end position="363"/>
    </location>
</feature>
<proteinExistence type="inferred from homology"/>
<reference evidence="11 12" key="1">
    <citation type="journal article" date="2018" name="MBio">
        <title>Comparative Genomics Reveals the Core Gene Toolbox for the Fungus-Insect Symbiosis.</title>
        <authorList>
            <person name="Wang Y."/>
            <person name="Stata M."/>
            <person name="Wang W."/>
            <person name="Stajich J.E."/>
            <person name="White M.M."/>
            <person name="Moncalvo J.M."/>
        </authorList>
    </citation>
    <scope>NUCLEOTIDE SEQUENCE [LARGE SCALE GENOMIC DNA]</scope>
    <source>
        <strain evidence="11 12">SWE-8-4</strain>
    </source>
</reference>
<evidence type="ECO:0000256" key="6">
    <source>
        <dbReference type="ARBA" id="ARBA00023136"/>
    </source>
</evidence>
<evidence type="ECO:0000259" key="8">
    <source>
        <dbReference type="Pfam" id="PF02714"/>
    </source>
</evidence>
<dbReference type="EMBL" id="MBFR01000072">
    <property type="protein sequence ID" value="PVU94854.1"/>
    <property type="molecule type" value="Genomic_DNA"/>
</dbReference>
<feature type="transmembrane region" description="Helical" evidence="7">
    <location>
        <begin position="465"/>
        <end position="487"/>
    </location>
</feature>
<evidence type="ECO:0000313" key="11">
    <source>
        <dbReference type="EMBL" id="PVU94854.1"/>
    </source>
</evidence>
<keyword evidence="3" id="KW-0813">Transport</keyword>
<evidence type="ECO:0000256" key="3">
    <source>
        <dbReference type="ARBA" id="ARBA00022448"/>
    </source>
</evidence>
<evidence type="ECO:0000313" key="12">
    <source>
        <dbReference type="Proteomes" id="UP000245383"/>
    </source>
</evidence>
<evidence type="ECO:0000256" key="1">
    <source>
        <dbReference type="ARBA" id="ARBA00004141"/>
    </source>
</evidence>
<comment type="similarity">
    <text evidence="2">Belongs to the CSC1 (TC 1.A.17) family.</text>
</comment>
<feature type="transmembrane region" description="Helical" evidence="7">
    <location>
        <begin position="507"/>
        <end position="534"/>
    </location>
</feature>
<keyword evidence="5 7" id="KW-1133">Transmembrane helix</keyword>
<dbReference type="Pfam" id="PF13967">
    <property type="entry name" value="RSN1_TM"/>
    <property type="match status" value="1"/>
</dbReference>
<comment type="subcellular location">
    <subcellularLocation>
        <location evidence="1">Membrane</location>
        <topology evidence="1">Multi-pass membrane protein</topology>
    </subcellularLocation>
</comment>
<dbReference type="GO" id="GO:0005227">
    <property type="term" value="F:calcium-activated cation channel activity"/>
    <property type="evidence" value="ECO:0007669"/>
    <property type="project" value="InterPro"/>
</dbReference>
<name>A0A2T9YRH1_9FUNG</name>
<organism evidence="11 12">
    <name type="scientific">Smittium simulii</name>
    <dbReference type="NCBI Taxonomy" id="133385"/>
    <lineage>
        <taxon>Eukaryota</taxon>
        <taxon>Fungi</taxon>
        <taxon>Fungi incertae sedis</taxon>
        <taxon>Zoopagomycota</taxon>
        <taxon>Kickxellomycotina</taxon>
        <taxon>Harpellomycetes</taxon>
        <taxon>Harpellales</taxon>
        <taxon>Legeriomycetaceae</taxon>
        <taxon>Smittium</taxon>
    </lineage>
</organism>
<dbReference type="GO" id="GO:0005886">
    <property type="term" value="C:plasma membrane"/>
    <property type="evidence" value="ECO:0007669"/>
    <property type="project" value="TreeGrafter"/>
</dbReference>
<dbReference type="PANTHER" id="PTHR13018:SF139">
    <property type="entry name" value="PHOSPHATE METABOLISM PROTEIN 7"/>
    <property type="match status" value="1"/>
</dbReference>
<dbReference type="InterPro" id="IPR045122">
    <property type="entry name" value="Csc1-like"/>
</dbReference>
<dbReference type="InterPro" id="IPR032880">
    <property type="entry name" value="CSC1/OSCA1-like_N"/>
</dbReference>
<keyword evidence="12" id="KW-1185">Reference proteome</keyword>
<sequence length="794" mass="90615">MSSQDIADALSDSRTTNRVSISNFVKAILSNFAIALFLLLLFCILRPHIKRVYAPRTYAIEDRKRVPALKKGLFSWVLPTISTSNDKIMKATNLDCYMVLRTIKFMTIFFSFASLFSIALILPINVNFDARQDLSRFSAANVSRGSEWFWVHLTYYSLSIKSKLFIKLRHKQLIKDSIDSPLKSRTIMLCGLGKDLTDSSNLRKVLMPLPGIVQRISFIKDTKKLEELIRKRDNMIYKLEVCLSAYIIKIAKKFDSCKNKSEFKIPDRPFSTKTHIDVLNWKFSKSSIDIIDHYSNLLLKYNKNLRVYKKQNARALKPLDCSFVTFSDQISAHLSIQALLYHKINQPSLKLLDTAPADIVWKNLGINQINRRIRGYISLIISFVIILTWGSLSFIITSFFSANSLKKLFNITQTNDNFLAGLSAFIAPLLLAGLVAILPNFLRYLVDLEGTVRHSSTEFEVSRRFFWFLALTVFILPQISSTFNGLINKFNTFVNNPTVLLNQINEIFLNSSSFFITYIGLKSVVGSTVFLVNIPALFMRTIKPWLFSVTPRKRFQSDKPQRYEWEACIPHLTAVLYNHFNKNYLPLFKYLPVSIAADKKYNNPKDLDSPLTAPLIKPTPLAPNYVPGKTDRQGFTSQYSESLTSINSLDAFDYSFKSLPKIEVNSTNSDQNDSSPSVKIEINSCEDLKITKNDTVSLKIADFPTSDFKRLKSHITNGKLDSFLQPSLQSNSYSLIWVPDDKTGFINPIIDGINDIGKGYFKVFSKSAFVNKRYRIGIDFDFNFGEREGNYLTA</sequence>
<dbReference type="AlphaFoldDB" id="A0A2T9YRH1"/>
<dbReference type="PANTHER" id="PTHR13018">
    <property type="entry name" value="PROBABLE MEMBRANE PROTEIN DUF221-RELATED"/>
    <property type="match status" value="1"/>
</dbReference>
<protein>
    <recommendedName>
        <fullName evidence="13">CSC1/OSCA1-like 7TM region domain-containing protein</fullName>
    </recommendedName>
</protein>
<comment type="caution">
    <text evidence="11">The sequence shown here is derived from an EMBL/GenBank/DDBJ whole genome shotgun (WGS) entry which is preliminary data.</text>
</comment>
<feature type="transmembrane region" description="Helical" evidence="7">
    <location>
        <begin position="108"/>
        <end position="128"/>
    </location>
</feature>
<gene>
    <name evidence="11" type="ORF">BB561_002218</name>
</gene>
<evidence type="ECO:0000256" key="4">
    <source>
        <dbReference type="ARBA" id="ARBA00022692"/>
    </source>
</evidence>
<dbReference type="InterPro" id="IPR027815">
    <property type="entry name" value="CSC1/OSCA1-like_cyt"/>
</dbReference>
<dbReference type="OrthoDB" id="1076608at2759"/>
<dbReference type="Pfam" id="PF02714">
    <property type="entry name" value="RSN1_7TM"/>
    <property type="match status" value="1"/>
</dbReference>
<feature type="domain" description="CSC1/OSCA1-like N-terminal transmembrane" evidence="9">
    <location>
        <begin position="24"/>
        <end position="155"/>
    </location>
</feature>
<dbReference type="InterPro" id="IPR003864">
    <property type="entry name" value="CSC1/OSCA1-like_7TM"/>
</dbReference>
<evidence type="ECO:0000259" key="9">
    <source>
        <dbReference type="Pfam" id="PF13967"/>
    </source>
</evidence>